<dbReference type="InterPro" id="IPR004394">
    <property type="entry name" value="Iojap/RsfS/C7orf30"/>
</dbReference>
<dbReference type="HAMAP" id="MF_01477">
    <property type="entry name" value="Iojap_RsfS"/>
    <property type="match status" value="1"/>
</dbReference>
<dbReference type="Pfam" id="PF02410">
    <property type="entry name" value="RsfS"/>
    <property type="match status" value="1"/>
</dbReference>
<reference evidence="3 4" key="1">
    <citation type="journal article" date="2016" name="Nat. Commun.">
        <title>Thousands of microbial genomes shed light on interconnected biogeochemical processes in an aquifer system.</title>
        <authorList>
            <person name="Anantharaman K."/>
            <person name="Brown C.T."/>
            <person name="Hug L.A."/>
            <person name="Sharon I."/>
            <person name="Castelle C.J."/>
            <person name="Probst A.J."/>
            <person name="Thomas B.C."/>
            <person name="Singh A."/>
            <person name="Wilkins M.J."/>
            <person name="Karaoz U."/>
            <person name="Brodie E.L."/>
            <person name="Williams K.H."/>
            <person name="Hubbard S.S."/>
            <person name="Banfield J.F."/>
        </authorList>
    </citation>
    <scope>NUCLEOTIDE SEQUENCE [LARGE SCALE GENOMIC DNA]</scope>
</reference>
<dbReference type="GO" id="GO:0090071">
    <property type="term" value="P:negative regulation of ribosome biogenesis"/>
    <property type="evidence" value="ECO:0007669"/>
    <property type="project" value="UniProtKB-UniRule"/>
</dbReference>
<dbReference type="SUPFAM" id="SSF81301">
    <property type="entry name" value="Nucleotidyltransferase"/>
    <property type="match status" value="1"/>
</dbReference>
<dbReference type="PANTHER" id="PTHR21043">
    <property type="entry name" value="IOJAP SUPERFAMILY ORTHOLOG"/>
    <property type="match status" value="1"/>
</dbReference>
<organism evidence="3 4">
    <name type="scientific">candidate division WOR-1 bacterium RIFOXYB2_FULL_36_35</name>
    <dbReference type="NCBI Taxonomy" id="1802578"/>
    <lineage>
        <taxon>Bacteria</taxon>
        <taxon>Bacillati</taxon>
        <taxon>Saganbacteria</taxon>
    </lineage>
</organism>
<dbReference type="GO" id="GO:0042256">
    <property type="term" value="P:cytosolic ribosome assembly"/>
    <property type="evidence" value="ECO:0007669"/>
    <property type="project" value="UniProtKB-UniRule"/>
</dbReference>
<evidence type="ECO:0000313" key="3">
    <source>
        <dbReference type="EMBL" id="OGC14687.1"/>
    </source>
</evidence>
<dbReference type="GO" id="GO:0005737">
    <property type="term" value="C:cytoplasm"/>
    <property type="evidence" value="ECO:0007669"/>
    <property type="project" value="UniProtKB-SubCell"/>
</dbReference>
<keyword evidence="2" id="KW-0678">Repressor</keyword>
<proteinExistence type="inferred from homology"/>
<dbReference type="Proteomes" id="UP000177905">
    <property type="component" value="Unassembled WGS sequence"/>
</dbReference>
<comment type="subunit">
    <text evidence="2">Interacts with ribosomal protein uL14 (rplN).</text>
</comment>
<accession>A0A1F4S2T7</accession>
<dbReference type="InterPro" id="IPR043519">
    <property type="entry name" value="NT_sf"/>
</dbReference>
<comment type="caution">
    <text evidence="3">The sequence shown here is derived from an EMBL/GenBank/DDBJ whole genome shotgun (WGS) entry which is preliminary data.</text>
</comment>
<dbReference type="AlphaFoldDB" id="A0A1F4S2T7"/>
<evidence type="ECO:0000256" key="2">
    <source>
        <dbReference type="HAMAP-Rule" id="MF_01477"/>
    </source>
</evidence>
<comment type="subcellular location">
    <subcellularLocation>
        <location evidence="2">Cytoplasm</location>
    </subcellularLocation>
</comment>
<name>A0A1F4S2T7_UNCSA</name>
<keyword evidence="2" id="KW-0963">Cytoplasm</keyword>
<dbReference type="PANTHER" id="PTHR21043:SF0">
    <property type="entry name" value="MITOCHONDRIAL ASSEMBLY OF RIBOSOMAL LARGE SUBUNIT PROTEIN 1"/>
    <property type="match status" value="1"/>
</dbReference>
<gene>
    <name evidence="2" type="primary">rsfS</name>
    <name evidence="3" type="ORF">A2290_01120</name>
</gene>
<dbReference type="Gene3D" id="3.30.460.10">
    <property type="entry name" value="Beta Polymerase, domain 2"/>
    <property type="match status" value="1"/>
</dbReference>
<sequence length="112" mass="12941">MSTEKLLSLIIKWAEDKKAINPITLDLSFLDRMTDYMIVVSGDADPHVKAIAREIESQLKKAGIKDFLWEGSTKSGWIIFDLGEVIVHIMLEKERSYYNLEELWGKKAIIYH</sequence>
<dbReference type="GO" id="GO:0017148">
    <property type="term" value="P:negative regulation of translation"/>
    <property type="evidence" value="ECO:0007669"/>
    <property type="project" value="UniProtKB-UniRule"/>
</dbReference>
<comment type="function">
    <text evidence="2">Functions as a ribosomal silencing factor. Interacts with ribosomal protein uL14 (rplN), blocking formation of intersubunit bridge B8. Prevents association of the 30S and 50S ribosomal subunits and the formation of functional ribosomes, thus repressing translation.</text>
</comment>
<protein>
    <recommendedName>
        <fullName evidence="2">Ribosomal silencing factor RsfS</fullName>
    </recommendedName>
</protein>
<dbReference type="GO" id="GO:0043023">
    <property type="term" value="F:ribosomal large subunit binding"/>
    <property type="evidence" value="ECO:0007669"/>
    <property type="project" value="TreeGrafter"/>
</dbReference>
<evidence type="ECO:0000313" key="4">
    <source>
        <dbReference type="Proteomes" id="UP000177905"/>
    </source>
</evidence>
<comment type="similarity">
    <text evidence="1 2">Belongs to the Iojap/RsfS family.</text>
</comment>
<dbReference type="NCBIfam" id="TIGR00090">
    <property type="entry name" value="rsfS_iojap_ybeB"/>
    <property type="match status" value="1"/>
</dbReference>
<dbReference type="EMBL" id="MEUA01000033">
    <property type="protein sequence ID" value="OGC14687.1"/>
    <property type="molecule type" value="Genomic_DNA"/>
</dbReference>
<keyword evidence="2" id="KW-0810">Translation regulation</keyword>
<evidence type="ECO:0000256" key="1">
    <source>
        <dbReference type="ARBA" id="ARBA00010574"/>
    </source>
</evidence>